<organism evidence="4 5">
    <name type="scientific">Anaerobacillus alkalilacustris</name>
    <dbReference type="NCBI Taxonomy" id="393763"/>
    <lineage>
        <taxon>Bacteria</taxon>
        <taxon>Bacillati</taxon>
        <taxon>Bacillota</taxon>
        <taxon>Bacilli</taxon>
        <taxon>Bacillales</taxon>
        <taxon>Bacillaceae</taxon>
        <taxon>Anaerobacillus</taxon>
    </lineage>
</organism>
<feature type="domain" description="CBS" evidence="3">
    <location>
        <begin position="20"/>
        <end position="80"/>
    </location>
</feature>
<dbReference type="NCBIfam" id="NF041630">
    <property type="entry name" value="CBS_CbpB"/>
    <property type="match status" value="1"/>
</dbReference>
<dbReference type="PANTHER" id="PTHR43080:SF30">
    <property type="entry name" value="CYCLIC DI-AMP RECEPTOR B"/>
    <property type="match status" value="1"/>
</dbReference>
<dbReference type="CDD" id="cd04643">
    <property type="entry name" value="CBS_pair_bac"/>
    <property type="match status" value="1"/>
</dbReference>
<accession>A0A1S2LZK1</accession>
<dbReference type="InterPro" id="IPR048125">
    <property type="entry name" value="CBS_CbpB"/>
</dbReference>
<dbReference type="InterPro" id="IPR000644">
    <property type="entry name" value="CBS_dom"/>
</dbReference>
<dbReference type="InterPro" id="IPR051257">
    <property type="entry name" value="Diverse_CBS-Domain"/>
</dbReference>
<dbReference type="Pfam" id="PF00571">
    <property type="entry name" value="CBS"/>
    <property type="match status" value="1"/>
</dbReference>
<evidence type="ECO:0000313" key="4">
    <source>
        <dbReference type="EMBL" id="OIJ16915.1"/>
    </source>
</evidence>
<dbReference type="EMBL" id="MLQR01000002">
    <property type="protein sequence ID" value="OIJ16915.1"/>
    <property type="molecule type" value="Genomic_DNA"/>
</dbReference>
<gene>
    <name evidence="4" type="ORF">BKP37_04460</name>
</gene>
<dbReference type="PROSITE" id="PS51371">
    <property type="entry name" value="CBS"/>
    <property type="match status" value="1"/>
</dbReference>
<dbReference type="RefSeq" id="WP_071308476.1">
    <property type="nucleotide sequence ID" value="NZ_MLQR01000002.1"/>
</dbReference>
<dbReference type="OrthoDB" id="2375431at2"/>
<name>A0A1S2LZK1_9BACI</name>
<keyword evidence="5" id="KW-1185">Reference proteome</keyword>
<evidence type="ECO:0000256" key="1">
    <source>
        <dbReference type="ARBA" id="ARBA00023122"/>
    </source>
</evidence>
<evidence type="ECO:0000259" key="3">
    <source>
        <dbReference type="PROSITE" id="PS51371"/>
    </source>
</evidence>
<reference evidence="4 5" key="1">
    <citation type="submission" date="2016-10" db="EMBL/GenBank/DDBJ databases">
        <title>Draft genome sequences of four alkaliphilic bacteria belonging to the Anaerobacillus genus.</title>
        <authorList>
            <person name="Bassil N.M."/>
            <person name="Lloyd J.R."/>
        </authorList>
    </citation>
    <scope>NUCLEOTIDE SEQUENCE [LARGE SCALE GENOMIC DNA]</scope>
    <source>
        <strain evidence="4 5">DSM 18345</strain>
    </source>
</reference>
<dbReference type="AlphaFoldDB" id="A0A1S2LZK1"/>
<comment type="caution">
    <text evidence="4">The sequence shown here is derived from an EMBL/GenBank/DDBJ whole genome shotgun (WGS) entry which is preliminary data.</text>
</comment>
<dbReference type="InterPro" id="IPR046342">
    <property type="entry name" value="CBS_dom_sf"/>
</dbReference>
<keyword evidence="1 2" id="KW-0129">CBS domain</keyword>
<proteinExistence type="predicted"/>
<dbReference type="Gene3D" id="3.10.580.10">
    <property type="entry name" value="CBS-domain"/>
    <property type="match status" value="1"/>
</dbReference>
<evidence type="ECO:0000256" key="2">
    <source>
        <dbReference type="PROSITE-ProRule" id="PRU00703"/>
    </source>
</evidence>
<dbReference type="Proteomes" id="UP000179524">
    <property type="component" value="Unassembled WGS sequence"/>
</dbReference>
<evidence type="ECO:0000313" key="5">
    <source>
        <dbReference type="Proteomes" id="UP000179524"/>
    </source>
</evidence>
<dbReference type="SUPFAM" id="SSF54631">
    <property type="entry name" value="CBS-domain pair"/>
    <property type="match status" value="1"/>
</dbReference>
<dbReference type="PANTHER" id="PTHR43080">
    <property type="entry name" value="CBS DOMAIN-CONTAINING PROTEIN CBSX3, MITOCHONDRIAL"/>
    <property type="match status" value="1"/>
</dbReference>
<protein>
    <recommendedName>
        <fullName evidence="3">CBS domain-containing protein</fullName>
    </recommendedName>
</protein>
<sequence>MKREDLKNRTFLDETIKGLIIPIEKVAHVHLNNSLEHALLVLVKSGYTAIPVLDKDSKLNGVISKALILDSILGLERIELDRLHDFKVSDVMELKIATMEMKDTFAKALALSINNPFICMTDSNDSLKGILTRRSLLVYLNQELFQRKSLD</sequence>